<feature type="compositionally biased region" description="Polar residues" evidence="1">
    <location>
        <begin position="92"/>
        <end position="106"/>
    </location>
</feature>
<protein>
    <submittedName>
        <fullName evidence="2">Uncharacterized protein</fullName>
    </submittedName>
</protein>
<sequence length="106" mass="11209">MSWSTSCDHESVSGLDAQKTTSHAGCLSRNTTSCANLAGSWKTLGLKKACKGSVHAGAPARNEVSARNGRTADEQVEVGSGREDHHARSPRQRSVGQLPTKSDGYQ</sequence>
<dbReference type="VEuPathDB" id="FungiDB:PITG_17696"/>
<name>D0NYG6_PHYIT</name>
<dbReference type="HOGENOM" id="CLU_2228458_0_0_1"/>
<reference evidence="3" key="1">
    <citation type="journal article" date="2009" name="Nature">
        <title>Genome sequence and analysis of the Irish potato famine pathogen Phytophthora infestans.</title>
        <authorList>
            <consortium name="The Broad Institute Genome Sequencing Platform"/>
            <person name="Haas B.J."/>
            <person name="Kamoun S."/>
            <person name="Zody M.C."/>
            <person name="Jiang R.H."/>
            <person name="Handsaker R.E."/>
            <person name="Cano L.M."/>
            <person name="Grabherr M."/>
            <person name="Kodira C.D."/>
            <person name="Raffaele S."/>
            <person name="Torto-Alalibo T."/>
            <person name="Bozkurt T.O."/>
            <person name="Ah-Fong A.M."/>
            <person name="Alvarado L."/>
            <person name="Anderson V.L."/>
            <person name="Armstrong M.R."/>
            <person name="Avrova A."/>
            <person name="Baxter L."/>
            <person name="Beynon J."/>
            <person name="Boevink P.C."/>
            <person name="Bollmann S.R."/>
            <person name="Bos J.I."/>
            <person name="Bulone V."/>
            <person name="Cai G."/>
            <person name="Cakir C."/>
            <person name="Carrington J.C."/>
            <person name="Chawner M."/>
            <person name="Conti L."/>
            <person name="Costanzo S."/>
            <person name="Ewan R."/>
            <person name="Fahlgren N."/>
            <person name="Fischbach M.A."/>
            <person name="Fugelstad J."/>
            <person name="Gilroy E.M."/>
            <person name="Gnerre S."/>
            <person name="Green P.J."/>
            <person name="Grenville-Briggs L.J."/>
            <person name="Griffith J."/>
            <person name="Grunwald N.J."/>
            <person name="Horn K."/>
            <person name="Horner N.R."/>
            <person name="Hu C.H."/>
            <person name="Huitema E."/>
            <person name="Jeong D.H."/>
            <person name="Jones A.M."/>
            <person name="Jones J.D."/>
            <person name="Jones R.W."/>
            <person name="Karlsson E.K."/>
            <person name="Kunjeti S.G."/>
            <person name="Lamour K."/>
            <person name="Liu Z."/>
            <person name="Ma L."/>
            <person name="Maclean D."/>
            <person name="Chibucos M.C."/>
            <person name="McDonald H."/>
            <person name="McWalters J."/>
            <person name="Meijer H.J."/>
            <person name="Morgan W."/>
            <person name="Morris P.F."/>
            <person name="Munro C.A."/>
            <person name="O'Neill K."/>
            <person name="Ospina-Giraldo M."/>
            <person name="Pinzon A."/>
            <person name="Pritchard L."/>
            <person name="Ramsahoye B."/>
            <person name="Ren Q."/>
            <person name="Restrepo S."/>
            <person name="Roy S."/>
            <person name="Sadanandom A."/>
            <person name="Savidor A."/>
            <person name="Schornack S."/>
            <person name="Schwartz D.C."/>
            <person name="Schumann U.D."/>
            <person name="Schwessinger B."/>
            <person name="Seyer L."/>
            <person name="Sharpe T."/>
            <person name="Silvar C."/>
            <person name="Song J."/>
            <person name="Studholme D.J."/>
            <person name="Sykes S."/>
            <person name="Thines M."/>
            <person name="van de Vondervoort P.J."/>
            <person name="Phuntumart V."/>
            <person name="Wawra S."/>
            <person name="Weide R."/>
            <person name="Win J."/>
            <person name="Young C."/>
            <person name="Zhou S."/>
            <person name="Fry W."/>
            <person name="Meyers B.C."/>
            <person name="van West P."/>
            <person name="Ristaino J."/>
            <person name="Govers F."/>
            <person name="Birch P.R."/>
            <person name="Whisson S.C."/>
            <person name="Judelson H.S."/>
            <person name="Nusbaum C."/>
        </authorList>
    </citation>
    <scope>NUCLEOTIDE SEQUENCE [LARGE SCALE GENOMIC DNA]</scope>
    <source>
        <strain evidence="3">T30-4</strain>
    </source>
</reference>
<accession>D0NYG6</accession>
<proteinExistence type="predicted"/>
<dbReference type="KEGG" id="pif:PITG_17696"/>
<dbReference type="EMBL" id="DS028187">
    <property type="protein sequence ID" value="EEY68583.1"/>
    <property type="molecule type" value="Genomic_DNA"/>
</dbReference>
<evidence type="ECO:0000313" key="2">
    <source>
        <dbReference type="EMBL" id="EEY68583.1"/>
    </source>
</evidence>
<gene>
    <name evidence="2" type="ORF">PITG_17696</name>
</gene>
<organism evidence="2 3">
    <name type="scientific">Phytophthora infestans (strain T30-4)</name>
    <name type="common">Potato late blight agent</name>
    <dbReference type="NCBI Taxonomy" id="403677"/>
    <lineage>
        <taxon>Eukaryota</taxon>
        <taxon>Sar</taxon>
        <taxon>Stramenopiles</taxon>
        <taxon>Oomycota</taxon>
        <taxon>Peronosporomycetes</taxon>
        <taxon>Peronosporales</taxon>
        <taxon>Peronosporaceae</taxon>
        <taxon>Phytophthora</taxon>
    </lineage>
</organism>
<evidence type="ECO:0000313" key="3">
    <source>
        <dbReference type="Proteomes" id="UP000006643"/>
    </source>
</evidence>
<feature type="region of interest" description="Disordered" evidence="1">
    <location>
        <begin position="1"/>
        <end position="24"/>
    </location>
</feature>
<evidence type="ECO:0000256" key="1">
    <source>
        <dbReference type="SAM" id="MobiDB-lite"/>
    </source>
</evidence>
<keyword evidence="3" id="KW-1185">Reference proteome</keyword>
<feature type="region of interest" description="Disordered" evidence="1">
    <location>
        <begin position="52"/>
        <end position="106"/>
    </location>
</feature>
<dbReference type="RefSeq" id="XP_002997568.1">
    <property type="nucleotide sequence ID" value="XM_002997522.1"/>
</dbReference>
<dbReference type="Proteomes" id="UP000006643">
    <property type="component" value="Unassembled WGS sequence"/>
</dbReference>
<dbReference type="AlphaFoldDB" id="D0NYG6"/>
<dbReference type="GeneID" id="9462710"/>
<dbReference type="InParanoid" id="D0NYG6"/>